<protein>
    <submittedName>
        <fullName evidence="6">YbfB/YjiJ family MFS transporter</fullName>
    </submittedName>
</protein>
<feature type="transmembrane region" description="Helical" evidence="4">
    <location>
        <begin position="110"/>
        <end position="130"/>
    </location>
</feature>
<dbReference type="InterPro" id="IPR020846">
    <property type="entry name" value="MFS_dom"/>
</dbReference>
<evidence type="ECO:0000256" key="2">
    <source>
        <dbReference type="ARBA" id="ARBA00022989"/>
    </source>
</evidence>
<feature type="transmembrane region" description="Helical" evidence="4">
    <location>
        <begin position="257"/>
        <end position="277"/>
    </location>
</feature>
<evidence type="ECO:0000256" key="1">
    <source>
        <dbReference type="ARBA" id="ARBA00022692"/>
    </source>
</evidence>
<keyword evidence="1 4" id="KW-0812">Transmembrane</keyword>
<proteinExistence type="predicted"/>
<accession>A0A4R0MWH3</accession>
<comment type="caution">
    <text evidence="6">The sequence shown here is derived from an EMBL/GenBank/DDBJ whole genome shotgun (WGS) entry which is preliminary data.</text>
</comment>
<gene>
    <name evidence="6" type="ORF">EZ428_07260</name>
</gene>
<dbReference type="AlphaFoldDB" id="A0A4R0MWH3"/>
<name>A0A4R0MWH3_9SPHI</name>
<dbReference type="OrthoDB" id="9797953at2"/>
<dbReference type="Gene3D" id="1.20.1250.20">
    <property type="entry name" value="MFS general substrate transporter like domains"/>
    <property type="match status" value="2"/>
</dbReference>
<feature type="domain" description="Major facilitator superfamily (MFS) profile" evidence="5">
    <location>
        <begin position="12"/>
        <end position="397"/>
    </location>
</feature>
<dbReference type="Pfam" id="PF06779">
    <property type="entry name" value="MFS_4"/>
    <property type="match status" value="1"/>
</dbReference>
<feature type="transmembrane region" description="Helical" evidence="4">
    <location>
        <begin position="211"/>
        <end position="237"/>
    </location>
</feature>
<dbReference type="PROSITE" id="PS50850">
    <property type="entry name" value="MFS"/>
    <property type="match status" value="1"/>
</dbReference>
<dbReference type="RefSeq" id="WP_131552493.1">
    <property type="nucleotide sequence ID" value="NZ_SJSK01000002.1"/>
</dbReference>
<feature type="transmembrane region" description="Helical" evidence="4">
    <location>
        <begin position="86"/>
        <end position="104"/>
    </location>
</feature>
<evidence type="ECO:0000313" key="6">
    <source>
        <dbReference type="EMBL" id="TCC91555.1"/>
    </source>
</evidence>
<dbReference type="PANTHER" id="PTHR23537">
    <property type="match status" value="1"/>
</dbReference>
<dbReference type="GO" id="GO:0022857">
    <property type="term" value="F:transmembrane transporter activity"/>
    <property type="evidence" value="ECO:0007669"/>
    <property type="project" value="InterPro"/>
</dbReference>
<dbReference type="SUPFAM" id="SSF103473">
    <property type="entry name" value="MFS general substrate transporter"/>
    <property type="match status" value="1"/>
</dbReference>
<sequence length="407" mass="43704">MELAIKKKSRRSFAIPALTGFVTLLISNGIGRFGYPPLIPTLVNEKWFTVAQADYLGAGNLTGYIIGSMAGTFLNRYVRSVTLIRTMLLLVAVSFITCAFPLAYPLYFMIRLLAGFGGGVIMVIAAPTIFKHTAPERKGLVGGIIFSGVGIGIALAGTLIPFLVSQGLEMTWFVFAAIAFILTLLVWKGWPEGSNEKHLHIPSHRQSSNRGMLWSGAIIFLLLSYACNAVGFVPHTVFWVDFVSRGLHRGIEQGTRFWVLLGLAAACGPVLTGIVADKIGFAKSIRISLLVKAVGVILPLVSTATWSLALSSVFVGSLALGISSLAAGRTAELAGPQHQKQVWSTMTIVFSITHAGAAYLLSFLFSIKHSYALLFEIGAATLLVGSILDYLSSRFGKPAALKTMKAY</sequence>
<feature type="transmembrane region" description="Helical" evidence="4">
    <location>
        <begin position="55"/>
        <end position="74"/>
    </location>
</feature>
<feature type="transmembrane region" description="Helical" evidence="4">
    <location>
        <begin position="170"/>
        <end position="190"/>
    </location>
</feature>
<dbReference type="Proteomes" id="UP000292884">
    <property type="component" value="Unassembled WGS sequence"/>
</dbReference>
<feature type="transmembrane region" description="Helical" evidence="4">
    <location>
        <begin position="371"/>
        <end position="391"/>
    </location>
</feature>
<organism evidence="6 7">
    <name type="scientific">Pedobacter frigiditerrae</name>
    <dbReference type="NCBI Taxonomy" id="2530452"/>
    <lineage>
        <taxon>Bacteria</taxon>
        <taxon>Pseudomonadati</taxon>
        <taxon>Bacteroidota</taxon>
        <taxon>Sphingobacteriia</taxon>
        <taxon>Sphingobacteriales</taxon>
        <taxon>Sphingobacteriaceae</taxon>
        <taxon>Pedobacter</taxon>
    </lineage>
</organism>
<keyword evidence="7" id="KW-1185">Reference proteome</keyword>
<feature type="transmembrane region" description="Helical" evidence="4">
    <location>
        <begin position="142"/>
        <end position="164"/>
    </location>
</feature>
<keyword evidence="3 4" id="KW-0472">Membrane</keyword>
<evidence type="ECO:0000259" key="5">
    <source>
        <dbReference type="PROSITE" id="PS50850"/>
    </source>
</evidence>
<feature type="transmembrane region" description="Helical" evidence="4">
    <location>
        <begin position="289"/>
        <end position="308"/>
    </location>
</feature>
<reference evidence="6 7" key="1">
    <citation type="submission" date="2019-02" db="EMBL/GenBank/DDBJ databases">
        <title>Pedobacter sp. RP-1-13 sp. nov., isolated from Arctic soil.</title>
        <authorList>
            <person name="Dahal R.H."/>
        </authorList>
    </citation>
    <scope>NUCLEOTIDE SEQUENCE [LARGE SCALE GENOMIC DNA]</scope>
    <source>
        <strain evidence="6 7">RP-1-13</strain>
    </source>
</reference>
<dbReference type="PANTHER" id="PTHR23537:SF1">
    <property type="entry name" value="SUGAR TRANSPORTER"/>
    <property type="match status" value="1"/>
</dbReference>
<evidence type="ECO:0000256" key="3">
    <source>
        <dbReference type="ARBA" id="ARBA00023136"/>
    </source>
</evidence>
<evidence type="ECO:0000313" key="7">
    <source>
        <dbReference type="Proteomes" id="UP000292884"/>
    </source>
</evidence>
<dbReference type="GO" id="GO:0005886">
    <property type="term" value="C:plasma membrane"/>
    <property type="evidence" value="ECO:0007669"/>
    <property type="project" value="TreeGrafter"/>
</dbReference>
<dbReference type="InterPro" id="IPR010645">
    <property type="entry name" value="MFS_4"/>
</dbReference>
<feature type="transmembrane region" description="Helical" evidence="4">
    <location>
        <begin position="12"/>
        <end position="35"/>
    </location>
</feature>
<dbReference type="EMBL" id="SJSK01000002">
    <property type="protein sequence ID" value="TCC91555.1"/>
    <property type="molecule type" value="Genomic_DNA"/>
</dbReference>
<dbReference type="InterPro" id="IPR036259">
    <property type="entry name" value="MFS_trans_sf"/>
</dbReference>
<evidence type="ECO:0000256" key="4">
    <source>
        <dbReference type="SAM" id="Phobius"/>
    </source>
</evidence>
<feature type="transmembrane region" description="Helical" evidence="4">
    <location>
        <begin position="343"/>
        <end position="365"/>
    </location>
</feature>
<keyword evidence="2 4" id="KW-1133">Transmembrane helix</keyword>